<evidence type="ECO:0000256" key="12">
    <source>
        <dbReference type="SAM" id="MobiDB-lite"/>
    </source>
</evidence>
<dbReference type="SUPFAM" id="SSF143865">
    <property type="entry name" value="CorA soluble domain-like"/>
    <property type="match status" value="1"/>
</dbReference>
<evidence type="ECO:0000256" key="8">
    <source>
        <dbReference type="ARBA" id="ARBA00022989"/>
    </source>
</evidence>
<evidence type="ECO:0000256" key="1">
    <source>
        <dbReference type="ARBA" id="ARBA00004651"/>
    </source>
</evidence>
<dbReference type="InterPro" id="IPR045863">
    <property type="entry name" value="CorA_TM1_TM2"/>
</dbReference>
<accession>A0A418SBX5</accession>
<sequence length="370" mass="40403">MTTEKSSDDRRADPETADADTAENLVSGDTSTPRPQHTIPEAPDGLPQDCLHCAYVLAGQDRGRALDPIGIGSDLASPVFTWAHLDDRSPGARDWLRAHLPDLEDWVIDGLTRPDAHSRATRVGGGLFIVLRSINVIAGADPLDMIALRIWVDDKAIVTLSNDPVHALDEVTHLVAHGDAPTTPGAFIAAIVRRLADQLEPVVEALEDQVDALEANVVEQPDPALRREIAARRLGVVKLRRHAPSQAEALGALLSSGSPLLLDRDLRQISENHARMRRLSENVDELRDSLVVLRDDLTGQLSDRLNRHMYILAVISGVFLPLTFVTGLLGINVEGIPGAREVDAFWFVTAGLVAFAGVLVVILRWFHWME</sequence>
<evidence type="ECO:0000256" key="9">
    <source>
        <dbReference type="ARBA" id="ARBA00023065"/>
    </source>
</evidence>
<dbReference type="InterPro" id="IPR002523">
    <property type="entry name" value="MgTranspt_CorA/ZnTranspt_ZntB"/>
</dbReference>
<keyword evidence="3" id="KW-0813">Transport</keyword>
<dbReference type="InterPro" id="IPR045861">
    <property type="entry name" value="CorA_cytoplasmic_dom"/>
</dbReference>
<dbReference type="AlphaFoldDB" id="A0A418SBX5"/>
<dbReference type="GO" id="GO:0050897">
    <property type="term" value="F:cobalt ion binding"/>
    <property type="evidence" value="ECO:0007669"/>
    <property type="project" value="TreeGrafter"/>
</dbReference>
<reference evidence="14 15" key="1">
    <citation type="submission" date="2020-08" db="EMBL/GenBank/DDBJ databases">
        <title>Genome sequence of Rhodobacteraceae bacterium Lw-13e.</title>
        <authorList>
            <person name="Poehlein A."/>
            <person name="Wolter L."/>
            <person name="Daniel R."/>
            <person name="Brinkhoff T."/>
        </authorList>
    </citation>
    <scope>NUCLEOTIDE SEQUENCE [LARGE SCALE GENOMIC DNA]</scope>
    <source>
        <strain evidence="14 15">Lw-13e</strain>
    </source>
</reference>
<dbReference type="RefSeq" id="WP_119840836.1">
    <property type="nucleotide sequence ID" value="NZ_CP060436.1"/>
</dbReference>
<keyword evidence="4" id="KW-1003">Cell membrane</keyword>
<dbReference type="GO" id="GO:0005886">
    <property type="term" value="C:plasma membrane"/>
    <property type="evidence" value="ECO:0007669"/>
    <property type="project" value="UniProtKB-SubCell"/>
</dbReference>
<feature type="transmembrane region" description="Helical" evidence="13">
    <location>
        <begin position="310"/>
        <end position="332"/>
    </location>
</feature>
<keyword evidence="7" id="KW-0862">Zinc</keyword>
<dbReference type="Pfam" id="PF01544">
    <property type="entry name" value="CorA"/>
    <property type="match status" value="1"/>
</dbReference>
<dbReference type="PANTHER" id="PTHR46494:SF3">
    <property type="entry name" value="ZINC TRANSPORT PROTEIN ZNTB"/>
    <property type="match status" value="1"/>
</dbReference>
<evidence type="ECO:0000256" key="2">
    <source>
        <dbReference type="ARBA" id="ARBA00009765"/>
    </source>
</evidence>
<keyword evidence="6 13" id="KW-0812">Transmembrane</keyword>
<comment type="similarity">
    <text evidence="2">Belongs to the CorA metal ion transporter (MIT) (TC 1.A.35) family.</text>
</comment>
<evidence type="ECO:0000256" key="10">
    <source>
        <dbReference type="ARBA" id="ARBA00023136"/>
    </source>
</evidence>
<dbReference type="GO" id="GO:0000287">
    <property type="term" value="F:magnesium ion binding"/>
    <property type="evidence" value="ECO:0007669"/>
    <property type="project" value="TreeGrafter"/>
</dbReference>
<dbReference type="GO" id="GO:0015087">
    <property type="term" value="F:cobalt ion transmembrane transporter activity"/>
    <property type="evidence" value="ECO:0007669"/>
    <property type="project" value="TreeGrafter"/>
</dbReference>
<keyword evidence="15" id="KW-1185">Reference proteome</keyword>
<gene>
    <name evidence="14" type="primary">zntB</name>
    <name evidence="14" type="ORF">PSAL_020560</name>
</gene>
<dbReference type="Proteomes" id="UP000283786">
    <property type="component" value="Chromosome"/>
</dbReference>
<keyword evidence="11" id="KW-0175">Coiled coil</keyword>
<feature type="compositionally biased region" description="Basic and acidic residues" evidence="12">
    <location>
        <begin position="1"/>
        <end position="14"/>
    </location>
</feature>
<evidence type="ECO:0000256" key="4">
    <source>
        <dbReference type="ARBA" id="ARBA00022475"/>
    </source>
</evidence>
<protein>
    <submittedName>
        <fullName evidence="14">Zinc transport protein ZntB</fullName>
    </submittedName>
</protein>
<evidence type="ECO:0000313" key="14">
    <source>
        <dbReference type="EMBL" id="QPM90815.1"/>
    </source>
</evidence>
<dbReference type="SUPFAM" id="SSF144083">
    <property type="entry name" value="Magnesium transport protein CorA, transmembrane region"/>
    <property type="match status" value="1"/>
</dbReference>
<dbReference type="OrthoDB" id="9803484at2"/>
<dbReference type="GO" id="GO:0015095">
    <property type="term" value="F:magnesium ion transmembrane transporter activity"/>
    <property type="evidence" value="ECO:0007669"/>
    <property type="project" value="TreeGrafter"/>
</dbReference>
<keyword evidence="8 13" id="KW-1133">Transmembrane helix</keyword>
<name>A0A418SBX5_9RHOB</name>
<dbReference type="Gene3D" id="1.20.58.340">
    <property type="entry name" value="Magnesium transport protein CorA, transmembrane region"/>
    <property type="match status" value="2"/>
</dbReference>
<keyword evidence="9" id="KW-0406">Ion transport</keyword>
<feature type="coiled-coil region" evidence="11">
    <location>
        <begin position="269"/>
        <end position="296"/>
    </location>
</feature>
<dbReference type="Gene3D" id="3.30.460.20">
    <property type="entry name" value="CorA soluble domain-like"/>
    <property type="match status" value="1"/>
</dbReference>
<evidence type="ECO:0000256" key="11">
    <source>
        <dbReference type="SAM" id="Coils"/>
    </source>
</evidence>
<evidence type="ECO:0000256" key="5">
    <source>
        <dbReference type="ARBA" id="ARBA00022519"/>
    </source>
</evidence>
<dbReference type="PANTHER" id="PTHR46494">
    <property type="entry name" value="CORA FAMILY METAL ION TRANSPORTER (EUROFUNG)"/>
    <property type="match status" value="1"/>
</dbReference>
<proteinExistence type="inferred from homology"/>
<evidence type="ECO:0000313" key="15">
    <source>
        <dbReference type="Proteomes" id="UP000283786"/>
    </source>
</evidence>
<organism evidence="14 15">
    <name type="scientific">Pseudooceanicola algae</name>
    <dbReference type="NCBI Taxonomy" id="1537215"/>
    <lineage>
        <taxon>Bacteria</taxon>
        <taxon>Pseudomonadati</taxon>
        <taxon>Pseudomonadota</taxon>
        <taxon>Alphaproteobacteria</taxon>
        <taxon>Rhodobacterales</taxon>
        <taxon>Paracoccaceae</taxon>
        <taxon>Pseudooceanicola</taxon>
    </lineage>
</organism>
<feature type="region of interest" description="Disordered" evidence="12">
    <location>
        <begin position="1"/>
        <end position="45"/>
    </location>
</feature>
<dbReference type="EMBL" id="CP060436">
    <property type="protein sequence ID" value="QPM90815.1"/>
    <property type="molecule type" value="Genomic_DNA"/>
</dbReference>
<comment type="subcellular location">
    <subcellularLocation>
        <location evidence="1">Cell membrane</location>
        <topology evidence="1">Multi-pass membrane protein</topology>
    </subcellularLocation>
</comment>
<dbReference type="KEGG" id="palw:PSAL_020560"/>
<keyword evidence="5" id="KW-0997">Cell inner membrane</keyword>
<keyword evidence="10 13" id="KW-0472">Membrane</keyword>
<evidence type="ECO:0000256" key="6">
    <source>
        <dbReference type="ARBA" id="ARBA00022692"/>
    </source>
</evidence>
<evidence type="ECO:0000256" key="7">
    <source>
        <dbReference type="ARBA" id="ARBA00022833"/>
    </source>
</evidence>
<feature type="transmembrane region" description="Helical" evidence="13">
    <location>
        <begin position="344"/>
        <end position="366"/>
    </location>
</feature>
<evidence type="ECO:0000256" key="3">
    <source>
        <dbReference type="ARBA" id="ARBA00022448"/>
    </source>
</evidence>
<evidence type="ECO:0000256" key="13">
    <source>
        <dbReference type="SAM" id="Phobius"/>
    </source>
</evidence>